<accession>A0AAV5M2B0</accession>
<dbReference type="AlphaFoldDB" id="A0AAV5M2B0"/>
<evidence type="ECO:0000313" key="2">
    <source>
        <dbReference type="Proteomes" id="UP001054252"/>
    </source>
</evidence>
<sequence>MVKEERKLRVHESCRMLGFEEFKRVPNSSIQFTNLVKKACSNTKEVK</sequence>
<gene>
    <name evidence="1" type="ORF">SLEP1_g50421</name>
</gene>
<name>A0AAV5M2B0_9ROSI</name>
<keyword evidence="2" id="KW-1185">Reference proteome</keyword>
<reference evidence="1 2" key="1">
    <citation type="journal article" date="2021" name="Commun. Biol.">
        <title>The genome of Shorea leprosula (Dipterocarpaceae) highlights the ecological relevance of drought in aseasonal tropical rainforests.</title>
        <authorList>
            <person name="Ng K.K.S."/>
            <person name="Kobayashi M.J."/>
            <person name="Fawcett J.A."/>
            <person name="Hatakeyama M."/>
            <person name="Paape T."/>
            <person name="Ng C.H."/>
            <person name="Ang C.C."/>
            <person name="Tnah L.H."/>
            <person name="Lee C.T."/>
            <person name="Nishiyama T."/>
            <person name="Sese J."/>
            <person name="O'Brien M.J."/>
            <person name="Copetti D."/>
            <person name="Mohd Noor M.I."/>
            <person name="Ong R.C."/>
            <person name="Putra M."/>
            <person name="Sireger I.Z."/>
            <person name="Indrioko S."/>
            <person name="Kosugi Y."/>
            <person name="Izuno A."/>
            <person name="Isagi Y."/>
            <person name="Lee S.L."/>
            <person name="Shimizu K.K."/>
        </authorList>
    </citation>
    <scope>NUCLEOTIDE SEQUENCE [LARGE SCALE GENOMIC DNA]</scope>
    <source>
        <strain evidence="1">214</strain>
    </source>
</reference>
<organism evidence="1 2">
    <name type="scientific">Rubroshorea leprosula</name>
    <dbReference type="NCBI Taxonomy" id="152421"/>
    <lineage>
        <taxon>Eukaryota</taxon>
        <taxon>Viridiplantae</taxon>
        <taxon>Streptophyta</taxon>
        <taxon>Embryophyta</taxon>
        <taxon>Tracheophyta</taxon>
        <taxon>Spermatophyta</taxon>
        <taxon>Magnoliopsida</taxon>
        <taxon>eudicotyledons</taxon>
        <taxon>Gunneridae</taxon>
        <taxon>Pentapetalae</taxon>
        <taxon>rosids</taxon>
        <taxon>malvids</taxon>
        <taxon>Malvales</taxon>
        <taxon>Dipterocarpaceae</taxon>
        <taxon>Rubroshorea</taxon>
    </lineage>
</organism>
<evidence type="ECO:0000313" key="1">
    <source>
        <dbReference type="EMBL" id="GKV43083.1"/>
    </source>
</evidence>
<proteinExistence type="predicted"/>
<comment type="caution">
    <text evidence="1">The sequence shown here is derived from an EMBL/GenBank/DDBJ whole genome shotgun (WGS) entry which is preliminary data.</text>
</comment>
<dbReference type="Proteomes" id="UP001054252">
    <property type="component" value="Unassembled WGS sequence"/>
</dbReference>
<dbReference type="EMBL" id="BPVZ01000165">
    <property type="protein sequence ID" value="GKV43083.1"/>
    <property type="molecule type" value="Genomic_DNA"/>
</dbReference>
<protein>
    <submittedName>
        <fullName evidence="1">Uncharacterized protein</fullName>
    </submittedName>
</protein>